<dbReference type="AlphaFoldDB" id="A0A383E6F3"/>
<dbReference type="SUPFAM" id="SSF50998">
    <property type="entry name" value="Quinoprotein alcohol dehydrogenase-like"/>
    <property type="match status" value="1"/>
</dbReference>
<evidence type="ECO:0000313" key="1">
    <source>
        <dbReference type="EMBL" id="SVE52174.1"/>
    </source>
</evidence>
<gene>
    <name evidence="1" type="ORF">METZ01_LOCUS505028</name>
</gene>
<proteinExistence type="predicted"/>
<dbReference type="EMBL" id="UINC01223117">
    <property type="protein sequence ID" value="SVE52174.1"/>
    <property type="molecule type" value="Genomic_DNA"/>
</dbReference>
<organism evidence="1">
    <name type="scientific">marine metagenome</name>
    <dbReference type="NCBI Taxonomy" id="408172"/>
    <lineage>
        <taxon>unclassified sequences</taxon>
        <taxon>metagenomes</taxon>
        <taxon>ecological metagenomes</taxon>
    </lineage>
</organism>
<feature type="non-terminal residue" evidence="1">
    <location>
        <position position="84"/>
    </location>
</feature>
<sequence>MVSRIILVVIYVSVFSIHSLAQVTYERLLTAEAEPHNWLSYSGTYKSQRHSLLEEVSKTNVKTLELKWVFQAQSFQSFEASPLV</sequence>
<protein>
    <submittedName>
        <fullName evidence="1">Uncharacterized protein</fullName>
    </submittedName>
</protein>
<dbReference type="Gene3D" id="2.140.10.10">
    <property type="entry name" value="Quinoprotein alcohol dehydrogenase-like superfamily"/>
    <property type="match status" value="1"/>
</dbReference>
<reference evidence="1" key="1">
    <citation type="submission" date="2018-05" db="EMBL/GenBank/DDBJ databases">
        <authorList>
            <person name="Lanie J.A."/>
            <person name="Ng W.-L."/>
            <person name="Kazmierczak K.M."/>
            <person name="Andrzejewski T.M."/>
            <person name="Davidsen T.M."/>
            <person name="Wayne K.J."/>
            <person name="Tettelin H."/>
            <person name="Glass J.I."/>
            <person name="Rusch D."/>
            <person name="Podicherti R."/>
            <person name="Tsui H.-C.T."/>
            <person name="Winkler M.E."/>
        </authorList>
    </citation>
    <scope>NUCLEOTIDE SEQUENCE</scope>
</reference>
<name>A0A383E6F3_9ZZZZ</name>
<accession>A0A383E6F3</accession>
<dbReference type="InterPro" id="IPR011047">
    <property type="entry name" value="Quinoprotein_ADH-like_sf"/>
</dbReference>